<evidence type="ECO:0000313" key="3">
    <source>
        <dbReference type="Proteomes" id="UP000256269"/>
    </source>
</evidence>
<protein>
    <recommendedName>
        <fullName evidence="4">Colicin import membrane protein</fullName>
    </recommendedName>
</protein>
<feature type="chain" id="PRO_5017637868" description="Colicin import membrane protein" evidence="1">
    <location>
        <begin position="19"/>
        <end position="151"/>
    </location>
</feature>
<dbReference type="EMBL" id="QUNO01000005">
    <property type="protein sequence ID" value="REH48159.1"/>
    <property type="molecule type" value="Genomic_DNA"/>
</dbReference>
<evidence type="ECO:0008006" key="4">
    <source>
        <dbReference type="Google" id="ProtNLM"/>
    </source>
</evidence>
<dbReference type="RefSeq" id="WP_170217544.1">
    <property type="nucleotide sequence ID" value="NZ_CP144375.1"/>
</dbReference>
<dbReference type="Proteomes" id="UP000256269">
    <property type="component" value="Unassembled WGS sequence"/>
</dbReference>
<accession>A0A3E0HNZ1</accession>
<feature type="signal peptide" evidence="1">
    <location>
        <begin position="1"/>
        <end position="18"/>
    </location>
</feature>
<comment type="caution">
    <text evidence="2">The sequence shown here is derived from an EMBL/GenBank/DDBJ whole genome shotgun (WGS) entry which is preliminary data.</text>
</comment>
<dbReference type="AlphaFoldDB" id="A0A3E0HNZ1"/>
<reference evidence="2 3" key="1">
    <citation type="submission" date="2018-08" db="EMBL/GenBank/DDBJ databases">
        <title>Genomic Encyclopedia of Archaeal and Bacterial Type Strains, Phase II (KMG-II): from individual species to whole genera.</title>
        <authorList>
            <person name="Goeker M."/>
        </authorList>
    </citation>
    <scope>NUCLEOTIDE SEQUENCE [LARGE SCALE GENOMIC DNA]</scope>
    <source>
        <strain evidence="2 3">DSM 45791</strain>
    </source>
</reference>
<evidence type="ECO:0000313" key="2">
    <source>
        <dbReference type="EMBL" id="REH48159.1"/>
    </source>
</evidence>
<keyword evidence="1" id="KW-0732">Signal</keyword>
<gene>
    <name evidence="2" type="ORF">BCF44_10517</name>
</gene>
<name>A0A3E0HNZ1_9PSEU</name>
<keyword evidence="3" id="KW-1185">Reference proteome</keyword>
<proteinExistence type="predicted"/>
<dbReference type="PROSITE" id="PS51257">
    <property type="entry name" value="PROKAR_LIPOPROTEIN"/>
    <property type="match status" value="1"/>
</dbReference>
<organism evidence="2 3">
    <name type="scientific">Kutzneria buriramensis</name>
    <dbReference type="NCBI Taxonomy" id="1045776"/>
    <lineage>
        <taxon>Bacteria</taxon>
        <taxon>Bacillati</taxon>
        <taxon>Actinomycetota</taxon>
        <taxon>Actinomycetes</taxon>
        <taxon>Pseudonocardiales</taxon>
        <taxon>Pseudonocardiaceae</taxon>
        <taxon>Kutzneria</taxon>
    </lineage>
</organism>
<sequence>MRLTLLAVVLGAAVTASACTALPFMKSCDRELSSLSGARAAKALADSNSLDATAKVLSAQGDDLPLHLAVTRATSEIADAKMAQLNGASEADTDARIAKADADVAAATAKAAAADAALTAVQADETKAKAEAEQAAKDLTAAQQKLDACRR</sequence>
<evidence type="ECO:0000256" key="1">
    <source>
        <dbReference type="SAM" id="SignalP"/>
    </source>
</evidence>